<protein>
    <submittedName>
        <fullName evidence="2">Uncharacterized protein</fullName>
    </submittedName>
</protein>
<feature type="transmembrane region" description="Helical" evidence="1">
    <location>
        <begin position="103"/>
        <end position="136"/>
    </location>
</feature>
<feature type="transmembrane region" description="Helical" evidence="1">
    <location>
        <begin position="159"/>
        <end position="186"/>
    </location>
</feature>
<keyword evidence="1" id="KW-0472">Membrane</keyword>
<reference evidence="2" key="1">
    <citation type="submission" date="2021-09" db="EMBL/GenBank/DDBJ databases">
        <title>Lactobacillus species from Apis mellifera, Switzerland.</title>
        <authorList>
            <person name="Pfister J."/>
            <person name="Brown A."/>
            <person name="Neumann P."/>
            <person name="Collaud A."/>
            <person name="Retschnig G."/>
            <person name="Perreten V."/>
        </authorList>
    </citation>
    <scope>NUCLEOTIDE SEQUENCE</scope>
    <source>
        <strain evidence="2">IBH002</strain>
    </source>
</reference>
<feature type="transmembrane region" description="Helical" evidence="1">
    <location>
        <begin position="252"/>
        <end position="274"/>
    </location>
</feature>
<organism evidence="2 3">
    <name type="scientific">Lactobacillus helsingborgensis</name>
    <dbReference type="NCBI Taxonomy" id="1218494"/>
    <lineage>
        <taxon>Bacteria</taxon>
        <taxon>Bacillati</taxon>
        <taxon>Bacillota</taxon>
        <taxon>Bacilli</taxon>
        <taxon>Lactobacillales</taxon>
        <taxon>Lactobacillaceae</taxon>
        <taxon>Lactobacillus</taxon>
    </lineage>
</organism>
<sequence length="281" mass="32682">MSEFNRLFNSFFKTKTKNFYIIILFQLIAALVITFFSYFNVANWQITRNTENNGAGFVPEWLLIFGILAFLLISFILIYTPIHSERYNRSQTWRLAAISDGQFYLANVLSTFVVFIYFIVLEIIPAIVLAFLAYFIDKPFQQGFHELLQAIHPSFDTRVFFIVIGTIMLAILSCFFLYFIISFLNFASQAIIDFVPANVNGAITKILHIFIICILIWFFFEINSIFIGNVLFSLITKMDFRIDYYSELPFAVLANTISDAILLFLNIFLINHFFEASEQNK</sequence>
<dbReference type="Proteomes" id="UP001164557">
    <property type="component" value="Chromosome"/>
</dbReference>
<gene>
    <name evidence="2" type="ORF">LDX53_04605</name>
</gene>
<dbReference type="RefSeq" id="WP_046327142.1">
    <property type="nucleotide sequence ID" value="NZ_CP084389.1"/>
</dbReference>
<feature type="transmembrane region" description="Helical" evidence="1">
    <location>
        <begin position="206"/>
        <end position="232"/>
    </location>
</feature>
<name>A0AA47B2P9_9LACO</name>
<feature type="transmembrane region" description="Helical" evidence="1">
    <location>
        <begin position="20"/>
        <end position="41"/>
    </location>
</feature>
<accession>A0AA47B2P9</accession>
<evidence type="ECO:0000313" key="2">
    <source>
        <dbReference type="EMBL" id="UZX28878.1"/>
    </source>
</evidence>
<feature type="transmembrane region" description="Helical" evidence="1">
    <location>
        <begin position="61"/>
        <end position="82"/>
    </location>
</feature>
<keyword evidence="1" id="KW-0812">Transmembrane</keyword>
<dbReference type="AlphaFoldDB" id="A0AA47B2P9"/>
<keyword evidence="3" id="KW-1185">Reference proteome</keyword>
<evidence type="ECO:0000256" key="1">
    <source>
        <dbReference type="SAM" id="Phobius"/>
    </source>
</evidence>
<proteinExistence type="predicted"/>
<dbReference type="EMBL" id="CP084389">
    <property type="protein sequence ID" value="UZX28878.1"/>
    <property type="molecule type" value="Genomic_DNA"/>
</dbReference>
<evidence type="ECO:0000313" key="3">
    <source>
        <dbReference type="Proteomes" id="UP001164557"/>
    </source>
</evidence>
<keyword evidence="1" id="KW-1133">Transmembrane helix</keyword>